<dbReference type="PROSITE" id="PS01124">
    <property type="entry name" value="HTH_ARAC_FAMILY_2"/>
    <property type="match status" value="1"/>
</dbReference>
<evidence type="ECO:0000256" key="1">
    <source>
        <dbReference type="ARBA" id="ARBA00023015"/>
    </source>
</evidence>
<evidence type="ECO:0000313" key="6">
    <source>
        <dbReference type="Proteomes" id="UP000323884"/>
    </source>
</evidence>
<gene>
    <name evidence="5" type="ORF">FW781_17800</name>
</gene>
<dbReference type="InterPro" id="IPR009057">
    <property type="entry name" value="Homeodomain-like_sf"/>
</dbReference>
<evidence type="ECO:0000256" key="3">
    <source>
        <dbReference type="ARBA" id="ARBA00023163"/>
    </source>
</evidence>
<dbReference type="Pfam" id="PF12833">
    <property type="entry name" value="HTH_18"/>
    <property type="match status" value="1"/>
</dbReference>
<dbReference type="InterPro" id="IPR037923">
    <property type="entry name" value="HTH-like"/>
</dbReference>
<dbReference type="GO" id="GO:0003700">
    <property type="term" value="F:DNA-binding transcription factor activity"/>
    <property type="evidence" value="ECO:0007669"/>
    <property type="project" value="InterPro"/>
</dbReference>
<evidence type="ECO:0000256" key="2">
    <source>
        <dbReference type="ARBA" id="ARBA00023125"/>
    </source>
</evidence>
<dbReference type="SUPFAM" id="SSF51215">
    <property type="entry name" value="Regulatory protein AraC"/>
    <property type="match status" value="1"/>
</dbReference>
<feature type="domain" description="HTH araC/xylS-type" evidence="4">
    <location>
        <begin position="181"/>
        <end position="279"/>
    </location>
</feature>
<dbReference type="AlphaFoldDB" id="A0A5D8ZF72"/>
<protein>
    <submittedName>
        <fullName evidence="5">Helix-turn-helix domain-containing protein</fullName>
    </submittedName>
</protein>
<dbReference type="Proteomes" id="UP000323884">
    <property type="component" value="Unassembled WGS sequence"/>
</dbReference>
<name>A0A5D8ZF72_9FLAO</name>
<dbReference type="GO" id="GO:0043565">
    <property type="term" value="F:sequence-specific DNA binding"/>
    <property type="evidence" value="ECO:0007669"/>
    <property type="project" value="InterPro"/>
</dbReference>
<evidence type="ECO:0000313" key="5">
    <source>
        <dbReference type="EMBL" id="TZF93549.1"/>
    </source>
</evidence>
<dbReference type="Gene3D" id="1.10.10.60">
    <property type="entry name" value="Homeodomain-like"/>
    <property type="match status" value="1"/>
</dbReference>
<comment type="caution">
    <text evidence="5">The sequence shown here is derived from an EMBL/GenBank/DDBJ whole genome shotgun (WGS) entry which is preliminary data.</text>
</comment>
<dbReference type="SUPFAM" id="SSF46689">
    <property type="entry name" value="Homeodomain-like"/>
    <property type="match status" value="1"/>
</dbReference>
<dbReference type="PANTHER" id="PTHR43280">
    <property type="entry name" value="ARAC-FAMILY TRANSCRIPTIONAL REGULATOR"/>
    <property type="match status" value="1"/>
</dbReference>
<dbReference type="SMART" id="SM00342">
    <property type="entry name" value="HTH_ARAC"/>
    <property type="match status" value="1"/>
</dbReference>
<keyword evidence="6" id="KW-1185">Reference proteome</keyword>
<sequence length="285" mass="32537">MKPVSGILTESVIDHSFSVKRLENDLPYSGSFVRLNYHHILMVESGRGVLVVDEQSFDIAGHKIFLLSKGQICKFENHSDVSGYHLSFGDCFWERVPSSASNCKAVLFNNAAANQQLLPDQAERDEFLILFKILLAEYETKSYTNQMDVLAAYLKIIMVKLANIKIVKEETFDSQDYIVYRKFMELLSSQYHSLHAVNDYSGMLNITPRRLSGLCKRCSNKSAKEIINGQIIAEAKRLLQFSSYTVKEIAYQLHFGTSEQFSHFFKKNTEISPASYRSNFIHIGM</sequence>
<evidence type="ECO:0000259" key="4">
    <source>
        <dbReference type="PROSITE" id="PS01124"/>
    </source>
</evidence>
<reference evidence="5 6" key="1">
    <citation type="submission" date="2019-08" db="EMBL/GenBank/DDBJ databases">
        <title>Draft genome sequence of Chryseobacterium sp. Gsoil 183.</title>
        <authorList>
            <person name="Im W.-T."/>
        </authorList>
    </citation>
    <scope>NUCLEOTIDE SEQUENCE [LARGE SCALE GENOMIC DNA]</scope>
    <source>
        <strain evidence="5 6">Gsoil 183</strain>
    </source>
</reference>
<keyword evidence="1" id="KW-0805">Transcription regulation</keyword>
<dbReference type="PANTHER" id="PTHR43280:SF32">
    <property type="entry name" value="TRANSCRIPTIONAL REGULATORY PROTEIN"/>
    <property type="match status" value="1"/>
</dbReference>
<organism evidence="5 6">
    <name type="scientific">Chryseobacterium panacisoli</name>
    <dbReference type="NCBI Taxonomy" id="1807141"/>
    <lineage>
        <taxon>Bacteria</taxon>
        <taxon>Pseudomonadati</taxon>
        <taxon>Bacteroidota</taxon>
        <taxon>Flavobacteriia</taxon>
        <taxon>Flavobacteriales</taxon>
        <taxon>Weeksellaceae</taxon>
        <taxon>Chryseobacterium group</taxon>
        <taxon>Chryseobacterium</taxon>
    </lineage>
</organism>
<keyword evidence="2" id="KW-0238">DNA-binding</keyword>
<dbReference type="RefSeq" id="WP_149388649.1">
    <property type="nucleotide sequence ID" value="NZ_VTRU01000005.1"/>
</dbReference>
<keyword evidence="3" id="KW-0804">Transcription</keyword>
<dbReference type="OrthoDB" id="931734at2"/>
<dbReference type="EMBL" id="VTRU01000005">
    <property type="protein sequence ID" value="TZF93549.1"/>
    <property type="molecule type" value="Genomic_DNA"/>
</dbReference>
<accession>A0A5D8ZF72</accession>
<proteinExistence type="predicted"/>
<dbReference type="InterPro" id="IPR018060">
    <property type="entry name" value="HTH_AraC"/>
</dbReference>